<reference evidence="1 2" key="1">
    <citation type="journal article" date="2020" name="Nature">
        <title>Six reference-quality genomes reveal evolution of bat adaptations.</title>
        <authorList>
            <person name="Jebb D."/>
            <person name="Huang Z."/>
            <person name="Pippel M."/>
            <person name="Hughes G.M."/>
            <person name="Lavrichenko K."/>
            <person name="Devanna P."/>
            <person name="Winkler S."/>
            <person name="Jermiin L.S."/>
            <person name="Skirmuntt E.C."/>
            <person name="Katzourakis A."/>
            <person name="Burkitt-Gray L."/>
            <person name="Ray D.A."/>
            <person name="Sullivan K.A.M."/>
            <person name="Roscito J.G."/>
            <person name="Kirilenko B.M."/>
            <person name="Davalos L.M."/>
            <person name="Corthals A.P."/>
            <person name="Power M.L."/>
            <person name="Jones G."/>
            <person name="Ransome R.D."/>
            <person name="Dechmann D.K.N."/>
            <person name="Locatelli A.G."/>
            <person name="Puechmaille S.J."/>
            <person name="Fedrigo O."/>
            <person name="Jarvis E.D."/>
            <person name="Hiller M."/>
            <person name="Vernes S.C."/>
            <person name="Myers E.W."/>
            <person name="Teeling E.C."/>
        </authorList>
    </citation>
    <scope>NUCLEOTIDE SEQUENCE [LARGE SCALE GENOMIC DNA]</scope>
    <source>
        <strain evidence="1">MMolMol1</strain>
        <tissue evidence="1">Muscle</tissue>
    </source>
</reference>
<dbReference type="EMBL" id="JACASF010000019">
    <property type="protein sequence ID" value="KAF6416259.1"/>
    <property type="molecule type" value="Genomic_DNA"/>
</dbReference>
<organism evidence="1 2">
    <name type="scientific">Molossus molossus</name>
    <name type="common">Pallas' mastiff bat</name>
    <name type="synonym">Vespertilio molossus</name>
    <dbReference type="NCBI Taxonomy" id="27622"/>
    <lineage>
        <taxon>Eukaryota</taxon>
        <taxon>Metazoa</taxon>
        <taxon>Chordata</taxon>
        <taxon>Craniata</taxon>
        <taxon>Vertebrata</taxon>
        <taxon>Euteleostomi</taxon>
        <taxon>Mammalia</taxon>
        <taxon>Eutheria</taxon>
        <taxon>Laurasiatheria</taxon>
        <taxon>Chiroptera</taxon>
        <taxon>Yangochiroptera</taxon>
        <taxon>Molossidae</taxon>
        <taxon>Molossus</taxon>
    </lineage>
</organism>
<evidence type="ECO:0000313" key="2">
    <source>
        <dbReference type="Proteomes" id="UP000550707"/>
    </source>
</evidence>
<gene>
    <name evidence="1" type="ORF">HJG59_009519</name>
</gene>
<protein>
    <submittedName>
        <fullName evidence="1">Uncharacterized protein</fullName>
    </submittedName>
</protein>
<name>A0A7J8CZX6_MOLMO</name>
<accession>A0A7J8CZX6</accession>
<evidence type="ECO:0000313" key="1">
    <source>
        <dbReference type="EMBL" id="KAF6416259.1"/>
    </source>
</evidence>
<keyword evidence="2" id="KW-1185">Reference proteome</keyword>
<proteinExistence type="predicted"/>
<comment type="caution">
    <text evidence="1">The sequence shown here is derived from an EMBL/GenBank/DDBJ whole genome shotgun (WGS) entry which is preliminary data.</text>
</comment>
<dbReference type="AlphaFoldDB" id="A0A7J8CZX6"/>
<dbReference type="InParanoid" id="A0A7J8CZX6"/>
<sequence>MGKNNEEREEQPSLALWEFVRFRKEHLVLLWCSDLLAGHILKLLEEEPGNSEDGELQWGQRQWALTLAPGEGSFSFLPDIPILPQSGWTFLSGDNRLVSSLICLGQARTQYKQKPLQMSTIQPIPKDFINMRVSLELVFKKKFSWQKQNKIYGDTYDHSSWKIKEGALLVPPCGNEAEINLLKSNV</sequence>
<dbReference type="Proteomes" id="UP000550707">
    <property type="component" value="Unassembled WGS sequence"/>
</dbReference>